<feature type="transmembrane region" description="Helical" evidence="1">
    <location>
        <begin position="60"/>
        <end position="81"/>
    </location>
</feature>
<feature type="transmembrane region" description="Helical" evidence="1">
    <location>
        <begin position="34"/>
        <end position="54"/>
    </location>
</feature>
<name>A0AAP9MD80_CLOIN</name>
<gene>
    <name evidence="2" type="ORF">G4D54_06975</name>
</gene>
<feature type="transmembrane region" description="Helical" evidence="1">
    <location>
        <begin position="151"/>
        <end position="175"/>
    </location>
</feature>
<evidence type="ECO:0000313" key="3">
    <source>
        <dbReference type="Proteomes" id="UP000503330"/>
    </source>
</evidence>
<dbReference type="EMBL" id="CP048838">
    <property type="protein sequence ID" value="QJA02185.1"/>
    <property type="molecule type" value="Genomic_DNA"/>
</dbReference>
<keyword evidence="1" id="KW-0812">Transmembrane</keyword>
<feature type="transmembrane region" description="Helical" evidence="1">
    <location>
        <begin position="88"/>
        <end position="109"/>
    </location>
</feature>
<organism evidence="2 3">
    <name type="scientific">Clostridium innocuum</name>
    <dbReference type="NCBI Taxonomy" id="1522"/>
    <lineage>
        <taxon>Bacteria</taxon>
        <taxon>Bacillati</taxon>
        <taxon>Bacillota</taxon>
        <taxon>Clostridia</taxon>
        <taxon>Eubacteriales</taxon>
        <taxon>Clostridiaceae</taxon>
        <taxon>Clostridium</taxon>
    </lineage>
</organism>
<feature type="transmembrane region" description="Helical" evidence="1">
    <location>
        <begin position="6"/>
        <end position="27"/>
    </location>
</feature>
<proteinExistence type="predicted"/>
<keyword evidence="1" id="KW-0472">Membrane</keyword>
<accession>A0AAP9MD80</accession>
<feature type="transmembrane region" description="Helical" evidence="1">
    <location>
        <begin position="121"/>
        <end position="139"/>
    </location>
</feature>
<dbReference type="Proteomes" id="UP000503330">
    <property type="component" value="Chromosome"/>
</dbReference>
<evidence type="ECO:0000313" key="2">
    <source>
        <dbReference type="EMBL" id="QJA02185.1"/>
    </source>
</evidence>
<evidence type="ECO:0000256" key="1">
    <source>
        <dbReference type="SAM" id="Phobius"/>
    </source>
</evidence>
<keyword evidence="1" id="KW-1133">Transmembrane helix</keyword>
<sequence>MMNLSSFFELLTLAAAIVYNSVFLDFFECRYKAVISNSKNGLFLIVVSVLPLWFHIEYPWNFVICWCFMYLYLFLTFRVYIHKDIFINLMLLLQAIAMLFTVFFFVHFLTPTTMENTSASFSITTAVSSVLFLLSYRILIRPIDFTVFHRLSFGDIIFCLVFFYIFFDAVGWFILSLAMV</sequence>
<dbReference type="AlphaFoldDB" id="A0AAP9MD80"/>
<reference evidence="2 3" key="1">
    <citation type="submission" date="2020-02" db="EMBL/GenBank/DDBJ databases">
        <authorList>
            <person name="Kociolek L.K."/>
            <person name="Ozer E.A."/>
        </authorList>
    </citation>
    <scope>NUCLEOTIDE SEQUENCE [LARGE SCALE GENOMIC DNA]</scope>
    <source>
        <strain evidence="2 3">ATCC 14501</strain>
    </source>
</reference>
<protein>
    <submittedName>
        <fullName evidence="2">Uncharacterized protein</fullName>
    </submittedName>
</protein>